<accession>A0A4E0R4X9</accession>
<gene>
    <name evidence="1" type="ORF">D915_007683</name>
</gene>
<evidence type="ECO:0000313" key="1">
    <source>
        <dbReference type="EMBL" id="THD21646.1"/>
    </source>
</evidence>
<dbReference type="Proteomes" id="UP000230066">
    <property type="component" value="Unassembled WGS sequence"/>
</dbReference>
<proteinExistence type="predicted"/>
<dbReference type="EMBL" id="JXXN02003366">
    <property type="protein sequence ID" value="THD21646.1"/>
    <property type="molecule type" value="Genomic_DNA"/>
</dbReference>
<evidence type="ECO:0000313" key="2">
    <source>
        <dbReference type="Proteomes" id="UP000230066"/>
    </source>
</evidence>
<dbReference type="AlphaFoldDB" id="A0A4E0R4X9"/>
<sequence length="228" mass="26462">MKKHIKQCDGKLIFVDRDPFWSSQENTALRRETHPVNIGLKETMEVLLRTGFAVNWDLIEIPVLLPFTEWLEAIRESHRRYQKSESEVLGGFLHDAARLISGPLKYTTWDETECVSLRQPVFVIVASPQIPPGSEQLSIRRFAFSFNGSSNQTEDLSNKKRKCTLKLTPEMQQYAGETLSQMIQHSFGCPDWTKENRKAEWWGTVNAEKWISMDSSRIPRKRLNFFAK</sequence>
<keyword evidence="2" id="KW-1185">Reference proteome</keyword>
<name>A0A4E0R4X9_FASHE</name>
<comment type="caution">
    <text evidence="1">The sequence shown here is derived from an EMBL/GenBank/DDBJ whole genome shotgun (WGS) entry which is preliminary data.</text>
</comment>
<protein>
    <submittedName>
        <fullName evidence="1">Uncharacterized protein</fullName>
    </submittedName>
</protein>
<reference evidence="1" key="1">
    <citation type="submission" date="2019-03" db="EMBL/GenBank/DDBJ databases">
        <title>Improved annotation for the trematode Fasciola hepatica.</title>
        <authorList>
            <person name="Choi Y.-J."/>
            <person name="Martin J."/>
            <person name="Mitreva M."/>
        </authorList>
    </citation>
    <scope>NUCLEOTIDE SEQUENCE [LARGE SCALE GENOMIC DNA]</scope>
</reference>
<organism evidence="1 2">
    <name type="scientific">Fasciola hepatica</name>
    <name type="common">Liver fluke</name>
    <dbReference type="NCBI Taxonomy" id="6192"/>
    <lineage>
        <taxon>Eukaryota</taxon>
        <taxon>Metazoa</taxon>
        <taxon>Spiralia</taxon>
        <taxon>Lophotrochozoa</taxon>
        <taxon>Platyhelminthes</taxon>
        <taxon>Trematoda</taxon>
        <taxon>Digenea</taxon>
        <taxon>Plagiorchiida</taxon>
        <taxon>Echinostomata</taxon>
        <taxon>Echinostomatoidea</taxon>
        <taxon>Fasciolidae</taxon>
        <taxon>Fasciola</taxon>
    </lineage>
</organism>